<proteinExistence type="predicted"/>
<keyword evidence="3" id="KW-1185">Reference proteome</keyword>
<comment type="caution">
    <text evidence="2">The sequence shown here is derived from an EMBL/GenBank/DDBJ whole genome shotgun (WGS) entry which is preliminary data.</text>
</comment>
<accession>A0AAW1CXZ3</accession>
<gene>
    <name evidence="2" type="ORF">O3M35_010192</name>
</gene>
<feature type="domain" description="BTB" evidence="1">
    <location>
        <begin position="143"/>
        <end position="199"/>
    </location>
</feature>
<dbReference type="SUPFAM" id="SSF54695">
    <property type="entry name" value="POZ domain"/>
    <property type="match status" value="1"/>
</dbReference>
<dbReference type="SMART" id="SM00875">
    <property type="entry name" value="BACK"/>
    <property type="match status" value="1"/>
</dbReference>
<dbReference type="EMBL" id="JAPXFL010000007">
    <property type="protein sequence ID" value="KAK9503683.1"/>
    <property type="molecule type" value="Genomic_DNA"/>
</dbReference>
<organism evidence="2 3">
    <name type="scientific">Rhynocoris fuscipes</name>
    <dbReference type="NCBI Taxonomy" id="488301"/>
    <lineage>
        <taxon>Eukaryota</taxon>
        <taxon>Metazoa</taxon>
        <taxon>Ecdysozoa</taxon>
        <taxon>Arthropoda</taxon>
        <taxon>Hexapoda</taxon>
        <taxon>Insecta</taxon>
        <taxon>Pterygota</taxon>
        <taxon>Neoptera</taxon>
        <taxon>Paraneoptera</taxon>
        <taxon>Hemiptera</taxon>
        <taxon>Heteroptera</taxon>
        <taxon>Panheteroptera</taxon>
        <taxon>Cimicomorpha</taxon>
        <taxon>Reduviidae</taxon>
        <taxon>Harpactorinae</taxon>
        <taxon>Harpactorini</taxon>
        <taxon>Rhynocoris</taxon>
    </lineage>
</organism>
<dbReference type="InterPro" id="IPR011333">
    <property type="entry name" value="SKP1/BTB/POZ_sf"/>
</dbReference>
<dbReference type="Gene3D" id="3.30.710.10">
    <property type="entry name" value="Potassium Channel Kv1.1, Chain A"/>
    <property type="match status" value="1"/>
</dbReference>
<sequence>MTSESSSKSSKREPLVLELSSLEKVVEELDIEPIINNKNDRTKIMKDEQVKFFTETFIADEKNLVSDATFSKAYGEYQKIIDACEIEEFSCNSTEPSSKQDGDKQELTDCKAQAMDILDGANVPEKTGLDKLVPYHLFNCINPDILIKINEAEFGVHRPLLKLYTSFFEEAVADMDECIVTLPENKVKMEIFQAIYSWMLHESDDALNFIDRKNIANVFVAAKFLKIQELVATCKTILECKDLFNEMTAFSLLMEAYNVDDTEMQILMLPRIQSVFLHIVSSSLFVNLPIEVVLKLIGSDYIQVHSELEVFYSAIRWLLHDWPTRSYHANRVMNQIRFALLKPSQLIDLKRCPDSPMIKFITNGKDILKLIDDGIALSVKMESYGGSPDMLKEECEKLGLRIPSQRCWFEDSMQHQTYEEFIQSLETIRRQHHYS</sequence>
<evidence type="ECO:0000259" key="1">
    <source>
        <dbReference type="PROSITE" id="PS50097"/>
    </source>
</evidence>
<dbReference type="InterPro" id="IPR000210">
    <property type="entry name" value="BTB/POZ_dom"/>
</dbReference>
<dbReference type="Pfam" id="PF07707">
    <property type="entry name" value="BACK"/>
    <property type="match status" value="1"/>
</dbReference>
<dbReference type="Gene3D" id="1.25.40.420">
    <property type="match status" value="1"/>
</dbReference>
<protein>
    <recommendedName>
        <fullName evidence="1">BTB domain-containing protein</fullName>
    </recommendedName>
</protein>
<dbReference type="Proteomes" id="UP001461498">
    <property type="component" value="Unassembled WGS sequence"/>
</dbReference>
<evidence type="ECO:0000313" key="3">
    <source>
        <dbReference type="Proteomes" id="UP001461498"/>
    </source>
</evidence>
<dbReference type="PROSITE" id="PS50097">
    <property type="entry name" value="BTB"/>
    <property type="match status" value="1"/>
</dbReference>
<dbReference type="InterPro" id="IPR011705">
    <property type="entry name" value="BACK"/>
</dbReference>
<name>A0AAW1CXZ3_9HEMI</name>
<dbReference type="PANTHER" id="PTHR22667">
    <property type="entry name" value="AT01380P-RELATED"/>
    <property type="match status" value="1"/>
</dbReference>
<dbReference type="PANTHER" id="PTHR22667:SF0">
    <property type="entry name" value="AT01380P-RELATED"/>
    <property type="match status" value="1"/>
</dbReference>
<evidence type="ECO:0000313" key="2">
    <source>
        <dbReference type="EMBL" id="KAK9503683.1"/>
    </source>
</evidence>
<dbReference type="Pfam" id="PF00651">
    <property type="entry name" value="BTB"/>
    <property type="match status" value="1"/>
</dbReference>
<dbReference type="AlphaFoldDB" id="A0AAW1CXZ3"/>
<reference evidence="2 3" key="1">
    <citation type="submission" date="2022-12" db="EMBL/GenBank/DDBJ databases">
        <title>Chromosome-level genome assembly of true bugs.</title>
        <authorList>
            <person name="Ma L."/>
            <person name="Li H."/>
        </authorList>
    </citation>
    <scope>NUCLEOTIDE SEQUENCE [LARGE SCALE GENOMIC DNA]</scope>
    <source>
        <strain evidence="2">Lab_2022b</strain>
    </source>
</reference>